<sequence length="429" mass="47780">MTDNQTEKKQPLYVILLLIFAAEAIFILPFVLQRIFRTTFLESFNITQTQLGVCFSVYGIVALFSYLFGGPLADKFKPNQLMSVALILTGLGGLYLATYPSLYKLQILYGFWGFTTIFLFWAAMIKATRIWGGKNKQGIAFGFLDGGRGLVAALFGSVGVMIFSLFITKDIELTSVEERRIAFEKVITYTSYVVIAVGIIVYFFLKLNYEDSNKTESNAKLITLQNFKTVIQYKAVWLLMIIILCAYYGYKMTNLFSQYAEQVMYYNKIEAAEVGTYLLYLRPIIGVVIGLLADRTRASLWIIVGFFLMALTSLLFASGIITNSTNLLFALSIGLMAVGVYSARVLYFATLEEAKIPLAVTGTAVGFISVIGYTPDIFTGLINGYFLDNYNQVVGNQIVFGVMAGFSLIGLVASYTFYKHSQSSSLDVL</sequence>
<feature type="transmembrane region" description="Helical" evidence="7">
    <location>
        <begin position="81"/>
        <end position="101"/>
    </location>
</feature>
<protein>
    <submittedName>
        <fullName evidence="9">Sugar phosphate permease</fullName>
    </submittedName>
</protein>
<evidence type="ECO:0000256" key="1">
    <source>
        <dbReference type="ARBA" id="ARBA00004651"/>
    </source>
</evidence>
<feature type="transmembrane region" description="Helical" evidence="7">
    <location>
        <begin position="187"/>
        <end position="209"/>
    </location>
</feature>
<accession>A0A4R1KY95</accession>
<evidence type="ECO:0000256" key="6">
    <source>
        <dbReference type="ARBA" id="ARBA00023136"/>
    </source>
</evidence>
<evidence type="ECO:0000256" key="4">
    <source>
        <dbReference type="ARBA" id="ARBA00022692"/>
    </source>
</evidence>
<feature type="transmembrane region" description="Helical" evidence="7">
    <location>
        <begin position="398"/>
        <end position="418"/>
    </location>
</feature>
<feature type="transmembrane region" description="Helical" evidence="7">
    <location>
        <begin position="230"/>
        <end position="250"/>
    </location>
</feature>
<dbReference type="PANTHER" id="PTHR43414:SF1">
    <property type="entry name" value="PEPTIDE PERMEASE"/>
    <property type="match status" value="1"/>
</dbReference>
<dbReference type="Gene3D" id="1.20.1250.20">
    <property type="entry name" value="MFS general substrate transporter like domains"/>
    <property type="match status" value="2"/>
</dbReference>
<proteinExistence type="predicted"/>
<evidence type="ECO:0000256" key="5">
    <source>
        <dbReference type="ARBA" id="ARBA00022989"/>
    </source>
</evidence>
<evidence type="ECO:0000256" key="7">
    <source>
        <dbReference type="SAM" id="Phobius"/>
    </source>
</evidence>
<comment type="caution">
    <text evidence="9">The sequence shown here is derived from an EMBL/GenBank/DDBJ whole genome shotgun (WGS) entry which is preliminary data.</text>
</comment>
<keyword evidence="6 7" id="KW-0472">Membrane</keyword>
<dbReference type="RefSeq" id="WP_132703568.1">
    <property type="nucleotide sequence ID" value="NZ_SMGI01000001.1"/>
</dbReference>
<organism evidence="9 10">
    <name type="scientific">Winogradskyella wandonensis</name>
    <dbReference type="NCBI Taxonomy" id="1442586"/>
    <lineage>
        <taxon>Bacteria</taxon>
        <taxon>Pseudomonadati</taxon>
        <taxon>Bacteroidota</taxon>
        <taxon>Flavobacteriia</taxon>
        <taxon>Flavobacteriales</taxon>
        <taxon>Flavobacteriaceae</taxon>
        <taxon>Winogradskyella</taxon>
    </lineage>
</organism>
<feature type="transmembrane region" description="Helical" evidence="7">
    <location>
        <begin position="48"/>
        <end position="69"/>
    </location>
</feature>
<evidence type="ECO:0000256" key="3">
    <source>
        <dbReference type="ARBA" id="ARBA00022475"/>
    </source>
</evidence>
<keyword evidence="5 7" id="KW-1133">Transmembrane helix</keyword>
<keyword evidence="2" id="KW-0813">Transport</keyword>
<feature type="transmembrane region" description="Helical" evidence="7">
    <location>
        <begin position="149"/>
        <end position="167"/>
    </location>
</feature>
<dbReference type="Pfam" id="PF07690">
    <property type="entry name" value="MFS_1"/>
    <property type="match status" value="1"/>
</dbReference>
<dbReference type="InterPro" id="IPR011701">
    <property type="entry name" value="MFS"/>
</dbReference>
<dbReference type="GO" id="GO:0005886">
    <property type="term" value="C:plasma membrane"/>
    <property type="evidence" value="ECO:0007669"/>
    <property type="project" value="UniProtKB-SubCell"/>
</dbReference>
<evidence type="ECO:0000259" key="8">
    <source>
        <dbReference type="PROSITE" id="PS50850"/>
    </source>
</evidence>
<keyword evidence="10" id="KW-1185">Reference proteome</keyword>
<dbReference type="Proteomes" id="UP000295714">
    <property type="component" value="Unassembled WGS sequence"/>
</dbReference>
<feature type="transmembrane region" description="Helical" evidence="7">
    <location>
        <begin position="300"/>
        <end position="321"/>
    </location>
</feature>
<keyword evidence="3" id="KW-1003">Cell membrane</keyword>
<dbReference type="InterPro" id="IPR020846">
    <property type="entry name" value="MFS_dom"/>
</dbReference>
<feature type="domain" description="Major facilitator superfamily (MFS) profile" evidence="8">
    <location>
        <begin position="15"/>
        <end position="422"/>
    </location>
</feature>
<comment type="subcellular location">
    <subcellularLocation>
        <location evidence="1">Cell membrane</location>
        <topology evidence="1">Multi-pass membrane protein</topology>
    </subcellularLocation>
</comment>
<dbReference type="AlphaFoldDB" id="A0A4R1KY95"/>
<feature type="transmembrane region" description="Helical" evidence="7">
    <location>
        <begin position="107"/>
        <end position="128"/>
    </location>
</feature>
<evidence type="ECO:0000313" key="10">
    <source>
        <dbReference type="Proteomes" id="UP000295714"/>
    </source>
</evidence>
<dbReference type="EMBL" id="SMGI01000001">
    <property type="protein sequence ID" value="TCK69169.1"/>
    <property type="molecule type" value="Genomic_DNA"/>
</dbReference>
<dbReference type="OrthoDB" id="9773404at2"/>
<keyword evidence="4 7" id="KW-0812">Transmembrane</keyword>
<dbReference type="PANTHER" id="PTHR43414">
    <property type="entry name" value="MULTIDRUG RESISTANCE PROTEIN MDTG"/>
    <property type="match status" value="1"/>
</dbReference>
<dbReference type="PROSITE" id="PS50850">
    <property type="entry name" value="MFS"/>
    <property type="match status" value="1"/>
</dbReference>
<feature type="transmembrane region" description="Helical" evidence="7">
    <location>
        <begin position="327"/>
        <end position="349"/>
    </location>
</feature>
<gene>
    <name evidence="9" type="ORF">DFQ05_0688</name>
</gene>
<dbReference type="InterPro" id="IPR036259">
    <property type="entry name" value="MFS_trans_sf"/>
</dbReference>
<dbReference type="SUPFAM" id="SSF103473">
    <property type="entry name" value="MFS general substrate transporter"/>
    <property type="match status" value="1"/>
</dbReference>
<dbReference type="GO" id="GO:0022857">
    <property type="term" value="F:transmembrane transporter activity"/>
    <property type="evidence" value="ECO:0007669"/>
    <property type="project" value="InterPro"/>
</dbReference>
<dbReference type="CDD" id="cd06174">
    <property type="entry name" value="MFS"/>
    <property type="match status" value="1"/>
</dbReference>
<evidence type="ECO:0000313" key="9">
    <source>
        <dbReference type="EMBL" id="TCK69169.1"/>
    </source>
</evidence>
<name>A0A4R1KY95_9FLAO</name>
<reference evidence="9 10" key="1">
    <citation type="journal article" date="2015" name="Stand. Genomic Sci.">
        <title>Genomic Encyclopedia of Bacterial and Archaeal Type Strains, Phase III: the genomes of soil and plant-associated and newly described type strains.</title>
        <authorList>
            <person name="Whitman W.B."/>
            <person name="Woyke T."/>
            <person name="Klenk H.P."/>
            <person name="Zhou Y."/>
            <person name="Lilburn T.G."/>
            <person name="Beck B.J."/>
            <person name="De Vos P."/>
            <person name="Vandamme P."/>
            <person name="Eisen J.A."/>
            <person name="Garrity G."/>
            <person name="Hugenholtz P."/>
            <person name="Kyrpides N.C."/>
        </authorList>
    </citation>
    <scope>NUCLEOTIDE SEQUENCE [LARGE SCALE GENOMIC DNA]</scope>
    <source>
        <strain evidence="9 10">CECT 8445</strain>
    </source>
</reference>
<feature type="transmembrane region" description="Helical" evidence="7">
    <location>
        <begin position="356"/>
        <end position="378"/>
    </location>
</feature>
<feature type="transmembrane region" description="Helical" evidence="7">
    <location>
        <begin position="12"/>
        <end position="36"/>
    </location>
</feature>
<evidence type="ECO:0000256" key="2">
    <source>
        <dbReference type="ARBA" id="ARBA00022448"/>
    </source>
</evidence>
<feature type="transmembrane region" description="Helical" evidence="7">
    <location>
        <begin position="274"/>
        <end position="293"/>
    </location>
</feature>